<gene>
    <name evidence="2" type="ordered locus">STH904</name>
</gene>
<dbReference type="GO" id="GO:0016790">
    <property type="term" value="F:thiolester hydrolase activity"/>
    <property type="evidence" value="ECO:0007669"/>
    <property type="project" value="UniProtKB-ARBA"/>
</dbReference>
<dbReference type="CDD" id="cd03443">
    <property type="entry name" value="PaaI_thioesterase"/>
    <property type="match status" value="1"/>
</dbReference>
<dbReference type="Gene3D" id="3.10.129.10">
    <property type="entry name" value="Hotdog Thioesterase"/>
    <property type="match status" value="1"/>
</dbReference>
<dbReference type="Proteomes" id="UP000000417">
    <property type="component" value="Chromosome"/>
</dbReference>
<dbReference type="EMBL" id="AP006840">
    <property type="protein sequence ID" value="BAD39889.1"/>
    <property type="molecule type" value="Genomic_DNA"/>
</dbReference>
<dbReference type="InterPro" id="IPR027961">
    <property type="entry name" value="DUF4442"/>
</dbReference>
<dbReference type="SUPFAM" id="SSF54637">
    <property type="entry name" value="Thioesterase/thiol ester dehydrase-isomerase"/>
    <property type="match status" value="1"/>
</dbReference>
<evidence type="ECO:0000256" key="1">
    <source>
        <dbReference type="SAM" id="MobiDB-lite"/>
    </source>
</evidence>
<dbReference type="NCBIfam" id="TIGR00369">
    <property type="entry name" value="unchar_dom_1"/>
    <property type="match status" value="1"/>
</dbReference>
<dbReference type="STRING" id="292459.STH904"/>
<evidence type="ECO:0000313" key="2">
    <source>
        <dbReference type="EMBL" id="BAD39889.1"/>
    </source>
</evidence>
<dbReference type="AlphaFoldDB" id="Q67R04"/>
<organism evidence="2 3">
    <name type="scientific">Symbiobacterium thermophilum (strain DSM 24528 / JCM 14929 / IAM 14863 / T)</name>
    <dbReference type="NCBI Taxonomy" id="292459"/>
    <lineage>
        <taxon>Bacteria</taxon>
        <taxon>Bacillati</taxon>
        <taxon>Bacillota</taxon>
        <taxon>Clostridia</taxon>
        <taxon>Eubacteriales</taxon>
        <taxon>Symbiobacteriaceae</taxon>
        <taxon>Symbiobacterium</taxon>
    </lineage>
</organism>
<name>Q67R04_SYMTH</name>
<evidence type="ECO:0000313" key="3">
    <source>
        <dbReference type="Proteomes" id="UP000000417"/>
    </source>
</evidence>
<keyword evidence="3" id="KW-1185">Reference proteome</keyword>
<protein>
    <submittedName>
        <fullName evidence="2">Conserved domain protein</fullName>
    </submittedName>
</protein>
<sequence>MRIPFREVIGAQVVEAGHGRSTLRMQASEHTQNNMGMVHGGALCTLADAAIGTALRSALKPGDAIATIEMKMNRSHRAAAVCWPGPAPCTSAEPRRWGGGDRGSPGQVGGEGACDLLPEARGGGAAARGTYGDDPGGGRPRTGRLDRRLLSDRGPVALRVAEERLIHIPLFVREVPERDARLTQELRQASEAQVGRMDFDQPDPRRLAQLPLQPVPLLLPLQFGGVREPLGDAAVLGSLVLQGHAVLGKEQVELHARAGLGVVQATGSPVFQ</sequence>
<feature type="compositionally biased region" description="Gly residues" evidence="1">
    <location>
        <begin position="100"/>
        <end position="112"/>
    </location>
</feature>
<dbReference type="HOGENOM" id="CLU_1022798_0_0_9"/>
<dbReference type="InterPro" id="IPR003736">
    <property type="entry name" value="PAAI_dom"/>
</dbReference>
<dbReference type="Pfam" id="PF14539">
    <property type="entry name" value="DUF4442"/>
    <property type="match status" value="1"/>
</dbReference>
<dbReference type="InterPro" id="IPR029069">
    <property type="entry name" value="HotDog_dom_sf"/>
</dbReference>
<dbReference type="eggNOG" id="COG2050">
    <property type="taxonomic scope" value="Bacteria"/>
</dbReference>
<dbReference type="KEGG" id="sth:STH904"/>
<feature type="region of interest" description="Disordered" evidence="1">
    <location>
        <begin position="93"/>
        <end position="146"/>
    </location>
</feature>
<proteinExistence type="predicted"/>
<reference evidence="2 3" key="1">
    <citation type="journal article" date="2004" name="Nucleic Acids Res.">
        <title>Genome sequence of Symbiobacterium thermophilum, an uncultivable bacterium that depends on microbial commensalism.</title>
        <authorList>
            <person name="Ueda K."/>
            <person name="Yamashita A."/>
            <person name="Ishikawa J."/>
            <person name="Shimada M."/>
            <person name="Watsuji T."/>
            <person name="Morimura K."/>
            <person name="Ikeda H."/>
            <person name="Hattori M."/>
            <person name="Beppu T."/>
        </authorList>
    </citation>
    <scope>NUCLEOTIDE SEQUENCE [LARGE SCALE GENOMIC DNA]</scope>
    <source>
        <strain evidence="3">T / IAM 14863</strain>
    </source>
</reference>
<accession>Q67R04</accession>